<dbReference type="InterPro" id="IPR035965">
    <property type="entry name" value="PAS-like_dom_sf"/>
</dbReference>
<reference evidence="1" key="1">
    <citation type="submission" date="2022-04" db="EMBL/GenBank/DDBJ databases">
        <title>A functionally conserved STORR gene fusion in Papaver species that diverged 16.8 million years ago.</title>
        <authorList>
            <person name="Catania T."/>
        </authorList>
    </citation>
    <scope>NUCLEOTIDE SEQUENCE</scope>
    <source>
        <strain evidence="1">S-188037</strain>
    </source>
</reference>
<dbReference type="SUPFAM" id="SSF55785">
    <property type="entry name" value="PYP-like sensor domain (PAS domain)"/>
    <property type="match status" value="1"/>
</dbReference>
<name>A0AAD4S5Y4_9MAGN</name>
<evidence type="ECO:0000313" key="2">
    <source>
        <dbReference type="Proteomes" id="UP001202328"/>
    </source>
</evidence>
<organism evidence="1 2">
    <name type="scientific">Papaver atlanticum</name>
    <dbReference type="NCBI Taxonomy" id="357466"/>
    <lineage>
        <taxon>Eukaryota</taxon>
        <taxon>Viridiplantae</taxon>
        <taxon>Streptophyta</taxon>
        <taxon>Embryophyta</taxon>
        <taxon>Tracheophyta</taxon>
        <taxon>Spermatophyta</taxon>
        <taxon>Magnoliopsida</taxon>
        <taxon>Ranunculales</taxon>
        <taxon>Papaveraceae</taxon>
        <taxon>Papaveroideae</taxon>
        <taxon>Papaver</taxon>
    </lineage>
</organism>
<protein>
    <submittedName>
        <fullName evidence="1">Uncharacterized protein</fullName>
    </submittedName>
</protein>
<sequence>SWSGIIGFLVEEHDINAANELIRRIISGENWTGLFAGRNKQGQLLQIFATTSPFYDDNGALVGVICLTSDSEFFRENITPVSCSTNPLKDDFSSSSSCSPESGLTVTNPSFDSQHKCLEVIVPSIMSKL</sequence>
<dbReference type="Gene3D" id="3.30.450.20">
    <property type="entry name" value="PAS domain"/>
    <property type="match status" value="1"/>
</dbReference>
<proteinExistence type="predicted"/>
<dbReference type="AlphaFoldDB" id="A0AAD4S5Y4"/>
<feature type="non-terminal residue" evidence="1">
    <location>
        <position position="129"/>
    </location>
</feature>
<evidence type="ECO:0000313" key="1">
    <source>
        <dbReference type="EMBL" id="KAI3863966.1"/>
    </source>
</evidence>
<feature type="non-terminal residue" evidence="1">
    <location>
        <position position="1"/>
    </location>
</feature>
<dbReference type="Proteomes" id="UP001202328">
    <property type="component" value="Unassembled WGS sequence"/>
</dbReference>
<accession>A0AAD4S5Y4</accession>
<dbReference type="EMBL" id="JAJJMB010014022">
    <property type="protein sequence ID" value="KAI3863966.1"/>
    <property type="molecule type" value="Genomic_DNA"/>
</dbReference>
<keyword evidence="2" id="KW-1185">Reference proteome</keyword>
<gene>
    <name evidence="1" type="ORF">MKW98_031558</name>
</gene>
<comment type="caution">
    <text evidence="1">The sequence shown here is derived from an EMBL/GenBank/DDBJ whole genome shotgun (WGS) entry which is preliminary data.</text>
</comment>